<reference evidence="1" key="1">
    <citation type="submission" date="2020-11" db="EMBL/GenBank/DDBJ databases">
        <authorList>
            <consortium name="DOE Joint Genome Institute"/>
            <person name="Ahrendt S."/>
            <person name="Riley R."/>
            <person name="Andreopoulos W."/>
            <person name="Labutti K."/>
            <person name="Pangilinan J."/>
            <person name="Ruiz-Duenas F.J."/>
            <person name="Barrasa J.M."/>
            <person name="Sanchez-Garcia M."/>
            <person name="Camarero S."/>
            <person name="Miyauchi S."/>
            <person name="Serrano A."/>
            <person name="Linde D."/>
            <person name="Babiker R."/>
            <person name="Drula E."/>
            <person name="Ayuso-Fernandez I."/>
            <person name="Pacheco R."/>
            <person name="Padilla G."/>
            <person name="Ferreira P."/>
            <person name="Barriuso J."/>
            <person name="Kellner H."/>
            <person name="Castanera R."/>
            <person name="Alfaro M."/>
            <person name="Ramirez L."/>
            <person name="Pisabarro A.G."/>
            <person name="Kuo A."/>
            <person name="Tritt A."/>
            <person name="Lipzen A."/>
            <person name="He G."/>
            <person name="Yan M."/>
            <person name="Ng V."/>
            <person name="Cullen D."/>
            <person name="Martin F."/>
            <person name="Rosso M.-N."/>
            <person name="Henrissat B."/>
            <person name="Hibbett D."/>
            <person name="Martinez A.T."/>
            <person name="Grigoriev I.V."/>
        </authorList>
    </citation>
    <scope>NUCLEOTIDE SEQUENCE</scope>
    <source>
        <strain evidence="1">MF-IS2</strain>
    </source>
</reference>
<accession>A0A9P5XAM3</accession>
<keyword evidence="2" id="KW-1185">Reference proteome</keyword>
<evidence type="ECO:0000313" key="2">
    <source>
        <dbReference type="Proteomes" id="UP000807342"/>
    </source>
</evidence>
<comment type="caution">
    <text evidence="1">The sequence shown here is derived from an EMBL/GenBank/DDBJ whole genome shotgun (WGS) entry which is preliminary data.</text>
</comment>
<name>A0A9P5XAM3_9AGAR</name>
<sequence>MSRRRQTLSKMVEANRRRPEKLYENPARVLRPKHRKYAHYQGILSVLLVPCTADALKFEIRPYDTNTAPEHLGRRQHGGCGTNHFSNHKILPSPLCSRPHMLFEVGIACFATALEVSFESKIETDAYDSKEWNDSWDEWPWWMDRRRAASLDDNGREFRPRKHEVLVHDDQSLGVTPKTTLAVISAGMLRKFSQSLPPLPACHFFTKDSTTDRITTEYADQTYYIRLTAVQSGANHSRSCPIVILLTPAQFFWAAGIAVPPETNITQMY</sequence>
<dbReference type="EMBL" id="MU151196">
    <property type="protein sequence ID" value="KAF9447523.1"/>
    <property type="molecule type" value="Genomic_DNA"/>
</dbReference>
<protein>
    <submittedName>
        <fullName evidence="1">Uncharacterized protein</fullName>
    </submittedName>
</protein>
<gene>
    <name evidence="1" type="ORF">P691DRAFT_782294</name>
</gene>
<dbReference type="Proteomes" id="UP000807342">
    <property type="component" value="Unassembled WGS sequence"/>
</dbReference>
<organism evidence="1 2">
    <name type="scientific">Macrolepiota fuliginosa MF-IS2</name>
    <dbReference type="NCBI Taxonomy" id="1400762"/>
    <lineage>
        <taxon>Eukaryota</taxon>
        <taxon>Fungi</taxon>
        <taxon>Dikarya</taxon>
        <taxon>Basidiomycota</taxon>
        <taxon>Agaricomycotina</taxon>
        <taxon>Agaricomycetes</taxon>
        <taxon>Agaricomycetidae</taxon>
        <taxon>Agaricales</taxon>
        <taxon>Agaricineae</taxon>
        <taxon>Agaricaceae</taxon>
        <taxon>Macrolepiota</taxon>
    </lineage>
</organism>
<evidence type="ECO:0000313" key="1">
    <source>
        <dbReference type="EMBL" id="KAF9447523.1"/>
    </source>
</evidence>
<proteinExistence type="predicted"/>
<dbReference type="AlphaFoldDB" id="A0A9P5XAM3"/>